<dbReference type="RefSeq" id="WP_199238042.1">
    <property type="nucleotide sequence ID" value="NZ_SLWN01000002.1"/>
</dbReference>
<sequence>MNFRRSAAGPAGGLVTVSRRPVAGSSYHRFPIPSAADMAGLPRLYRLTAAMKGSLVTRLAGISIVNTHLLANRDGDWSQTNRFYRLHQGQLAALGQYVGTVQQPAIVSGDFNIARDSSLYRDSIRDTGLLDAFGDDCPPTFHAAYLEPGKISNCIDFLLLSNPSITVEAAELTFTGELPMPGGPGYLSDHLGLQVRVKF</sequence>
<dbReference type="AlphaFoldDB" id="A0A4R2HSC2"/>
<dbReference type="Pfam" id="PF03372">
    <property type="entry name" value="Exo_endo_phos"/>
    <property type="match status" value="1"/>
</dbReference>
<dbReference type="SUPFAM" id="SSF56219">
    <property type="entry name" value="DNase I-like"/>
    <property type="match status" value="1"/>
</dbReference>
<dbReference type="Proteomes" id="UP000294508">
    <property type="component" value="Unassembled WGS sequence"/>
</dbReference>
<reference evidence="2 3" key="1">
    <citation type="journal article" date="2015" name="Stand. Genomic Sci.">
        <title>Genomic Encyclopedia of Bacterial and Archaeal Type Strains, Phase III: the genomes of soil and plant-associated and newly described type strains.</title>
        <authorList>
            <person name="Whitman W.B."/>
            <person name="Woyke T."/>
            <person name="Klenk H.P."/>
            <person name="Zhou Y."/>
            <person name="Lilburn T.G."/>
            <person name="Beck B.J."/>
            <person name="De Vos P."/>
            <person name="Vandamme P."/>
            <person name="Eisen J.A."/>
            <person name="Garrity G."/>
            <person name="Hugenholtz P."/>
            <person name="Kyrpides N.C."/>
        </authorList>
    </citation>
    <scope>NUCLEOTIDE SEQUENCE [LARGE SCALE GENOMIC DNA]</scope>
    <source>
        <strain evidence="2 3">VKM Ac-2572</strain>
    </source>
</reference>
<dbReference type="Gene3D" id="3.60.10.10">
    <property type="entry name" value="Endonuclease/exonuclease/phosphatase"/>
    <property type="match status" value="1"/>
</dbReference>
<dbReference type="InterPro" id="IPR036691">
    <property type="entry name" value="Endo/exonu/phosph_ase_sf"/>
</dbReference>
<evidence type="ECO:0000313" key="3">
    <source>
        <dbReference type="Proteomes" id="UP000294508"/>
    </source>
</evidence>
<evidence type="ECO:0000259" key="1">
    <source>
        <dbReference type="Pfam" id="PF03372"/>
    </source>
</evidence>
<evidence type="ECO:0000313" key="2">
    <source>
        <dbReference type="EMBL" id="TCO34213.1"/>
    </source>
</evidence>
<feature type="domain" description="Endonuclease/exonuclease/phosphatase" evidence="1">
    <location>
        <begin position="9"/>
        <end position="190"/>
    </location>
</feature>
<dbReference type="InterPro" id="IPR005135">
    <property type="entry name" value="Endo/exonuclease/phosphatase"/>
</dbReference>
<name>A0A4R2HSC2_9ACTN</name>
<organism evidence="2 3">
    <name type="scientific">Kribbella steppae</name>
    <dbReference type="NCBI Taxonomy" id="2512223"/>
    <lineage>
        <taxon>Bacteria</taxon>
        <taxon>Bacillati</taxon>
        <taxon>Actinomycetota</taxon>
        <taxon>Actinomycetes</taxon>
        <taxon>Propionibacteriales</taxon>
        <taxon>Kribbellaceae</taxon>
        <taxon>Kribbella</taxon>
    </lineage>
</organism>
<gene>
    <name evidence="2" type="ORF">EV652_102278</name>
</gene>
<dbReference type="GO" id="GO:0003824">
    <property type="term" value="F:catalytic activity"/>
    <property type="evidence" value="ECO:0007669"/>
    <property type="project" value="InterPro"/>
</dbReference>
<accession>A0A4R2HSC2</accession>
<protein>
    <recommendedName>
        <fullName evidence="1">Endonuclease/exonuclease/phosphatase domain-containing protein</fullName>
    </recommendedName>
</protein>
<proteinExistence type="predicted"/>
<keyword evidence="3" id="KW-1185">Reference proteome</keyword>
<dbReference type="EMBL" id="SLWN01000002">
    <property type="protein sequence ID" value="TCO34213.1"/>
    <property type="molecule type" value="Genomic_DNA"/>
</dbReference>
<comment type="caution">
    <text evidence="2">The sequence shown here is derived from an EMBL/GenBank/DDBJ whole genome shotgun (WGS) entry which is preliminary data.</text>
</comment>